<gene>
    <name evidence="11" type="primary">rsxC</name>
    <name evidence="8" type="synonym">rnfC</name>
    <name evidence="11" type="ORF">VA613_11065</name>
</gene>
<dbReference type="Pfam" id="PF13375">
    <property type="entry name" value="RnfC_N"/>
    <property type="match status" value="1"/>
</dbReference>
<keyword evidence="8" id="KW-0997">Cell inner membrane</keyword>
<evidence type="ECO:0000256" key="5">
    <source>
        <dbReference type="ARBA" id="ARBA00022982"/>
    </source>
</evidence>
<dbReference type="SUPFAM" id="SSF46548">
    <property type="entry name" value="alpha-helical ferredoxin"/>
    <property type="match status" value="1"/>
</dbReference>
<proteinExistence type="inferred from homology"/>
<comment type="subcellular location">
    <subcellularLocation>
        <location evidence="8">Cell inner membrane</location>
        <topology evidence="8">Peripheral membrane protein</topology>
    </subcellularLocation>
</comment>
<sequence>MSRELFRFRGGVHPPEHKAESNSRPIHPAPLPRKLVIPLRQHIGNPAKPVVEVGQHVLKGQLIGAPDGAISCAVHASSSGTVTAIDVQPVPHVSGLPDLCITIETDGRDEWIAHAPLDPHADPATLRMRLRDMGIAGLGGAVFPADVKLDPGPTQHCPTLIVNGGECEPWITCDDVLMRHRADDILQGVAVMRHLLGSTEVLVGIEDNKPEALAAMKAAAAKMAFPVEIVAVPARYPGGGAKQMIETLTGRQVPSGKLSTDIGVQVFNVGTAYALARAVLHGEPLISRLVTVTGHVLRPQNFEVLIGTPLHTLITLAGDREGTTGVLMGGPMMGVPMPSLDVPVVKATNCLLVKSKELFPPLPKALPCIRCTRCADACPASLQPQELFRFAKAGDFGRAQEYHLFDCIECGCCSYVCPSHIPLVDYYRYAKAEIWAREKDKRASDVARERHEFRLFRIEREKKEKAEKLAAKAQAKRAELATEPEAAGAGAAPTEADAKKALIAAALARAQAKKSETAPKNVDDLTPEQLRQIDEIEARRAKIRELARQPLESDEKKP</sequence>
<feature type="region of interest" description="Disordered" evidence="9">
    <location>
        <begin position="1"/>
        <end position="29"/>
    </location>
</feature>
<dbReference type="EMBL" id="CP141769">
    <property type="protein sequence ID" value="WRS38541.1"/>
    <property type="molecule type" value="Genomic_DNA"/>
</dbReference>
<dbReference type="EC" id="7.-.-.-" evidence="8"/>
<keyword evidence="7 8" id="KW-0411">Iron-sulfur</keyword>
<evidence type="ECO:0000313" key="11">
    <source>
        <dbReference type="EMBL" id="WRS38541.1"/>
    </source>
</evidence>
<dbReference type="PROSITE" id="PS00198">
    <property type="entry name" value="4FE4S_FER_1"/>
    <property type="match status" value="1"/>
</dbReference>
<dbReference type="Pfam" id="PF12838">
    <property type="entry name" value="Fer4_7"/>
    <property type="match status" value="1"/>
</dbReference>
<dbReference type="InterPro" id="IPR017900">
    <property type="entry name" value="4Fe4S_Fe_S_CS"/>
</dbReference>
<dbReference type="PROSITE" id="PS51379">
    <property type="entry name" value="4FE4S_FER_2"/>
    <property type="match status" value="2"/>
</dbReference>
<organism evidence="11 12">
    <name type="scientific">Thiobacillus sedimenti</name>
    <dbReference type="NCBI Taxonomy" id="3110231"/>
    <lineage>
        <taxon>Bacteria</taxon>
        <taxon>Pseudomonadati</taxon>
        <taxon>Pseudomonadota</taxon>
        <taxon>Betaproteobacteria</taxon>
        <taxon>Nitrosomonadales</taxon>
        <taxon>Thiobacillaceae</taxon>
        <taxon>Thiobacillus</taxon>
    </lineage>
</organism>
<feature type="region of interest" description="Disordered" evidence="9">
    <location>
        <begin position="475"/>
        <end position="494"/>
    </location>
</feature>
<evidence type="ECO:0000256" key="2">
    <source>
        <dbReference type="ARBA" id="ARBA00022485"/>
    </source>
</evidence>
<reference evidence="11 12" key="1">
    <citation type="submission" date="2023-12" db="EMBL/GenBank/DDBJ databases">
        <title>Thiobacillus sedimentum sp. nov., a chemolithoautotrophic sulfur-oxidizing bacterium isolated from freshwater sediment.</title>
        <authorList>
            <person name="Luo J."/>
            <person name="Dai C."/>
        </authorList>
    </citation>
    <scope>NUCLEOTIDE SEQUENCE [LARGE SCALE GENOMIC DNA]</scope>
    <source>
        <strain evidence="11 12">SCUT-2</strain>
    </source>
</reference>
<evidence type="ECO:0000256" key="8">
    <source>
        <dbReference type="HAMAP-Rule" id="MF_00461"/>
    </source>
</evidence>
<keyword evidence="3 8" id="KW-0479">Metal-binding</keyword>
<feature type="binding site" evidence="8">
    <location>
        <position position="368"/>
    </location>
    <ligand>
        <name>[4Fe-4S] cluster</name>
        <dbReference type="ChEBI" id="CHEBI:49883"/>
        <label>1</label>
    </ligand>
</feature>
<accession>A0ABZ1CH69</accession>
<feature type="compositionally biased region" description="Low complexity" evidence="9">
    <location>
        <begin position="481"/>
        <end position="494"/>
    </location>
</feature>
<dbReference type="Pfam" id="PF01512">
    <property type="entry name" value="Complex1_51K"/>
    <property type="match status" value="1"/>
</dbReference>
<keyword evidence="4 8" id="KW-0677">Repeat</keyword>
<evidence type="ECO:0000256" key="3">
    <source>
        <dbReference type="ARBA" id="ARBA00022723"/>
    </source>
</evidence>
<evidence type="ECO:0000256" key="1">
    <source>
        <dbReference type="ARBA" id="ARBA00022448"/>
    </source>
</evidence>
<dbReference type="InterPro" id="IPR037225">
    <property type="entry name" value="Nuo51_FMN-bd_sf"/>
</dbReference>
<keyword evidence="12" id="KW-1185">Reference proteome</keyword>
<dbReference type="RefSeq" id="WP_324779072.1">
    <property type="nucleotide sequence ID" value="NZ_CP141769.1"/>
</dbReference>
<dbReference type="InterPro" id="IPR019554">
    <property type="entry name" value="Soluble_ligand-bd"/>
</dbReference>
<keyword evidence="8" id="KW-0472">Membrane</keyword>
<evidence type="ECO:0000259" key="10">
    <source>
        <dbReference type="PROSITE" id="PS51379"/>
    </source>
</evidence>
<dbReference type="NCBIfam" id="NF003454">
    <property type="entry name" value="PRK05035.1"/>
    <property type="match status" value="1"/>
</dbReference>
<comment type="function">
    <text evidence="8">Part of a membrane-bound complex that couples electron transfer with translocation of ions across the membrane.</text>
</comment>
<evidence type="ECO:0000256" key="6">
    <source>
        <dbReference type="ARBA" id="ARBA00023004"/>
    </source>
</evidence>
<dbReference type="Gene3D" id="3.40.50.11540">
    <property type="entry name" value="NADH-ubiquinone oxidoreductase 51kDa subunit"/>
    <property type="match status" value="1"/>
</dbReference>
<comment type="subunit">
    <text evidence="8">The complex is composed of six subunits: RnfA, RnfB, RnfC, RnfD, RnfE and RnfG.</text>
</comment>
<protein>
    <recommendedName>
        <fullName evidence="8">Ion-translocating oxidoreductase complex subunit C</fullName>
        <ecNumber evidence="8">7.-.-.-</ecNumber>
    </recommendedName>
    <alternativeName>
        <fullName evidence="8">Rnf electron transport complex subunit C</fullName>
    </alternativeName>
</protein>
<evidence type="ECO:0000256" key="9">
    <source>
        <dbReference type="SAM" id="MobiDB-lite"/>
    </source>
</evidence>
<dbReference type="HAMAP" id="MF_00461">
    <property type="entry name" value="RsxC_RnfC"/>
    <property type="match status" value="1"/>
</dbReference>
<dbReference type="Pfam" id="PF10531">
    <property type="entry name" value="SLBB"/>
    <property type="match status" value="1"/>
</dbReference>
<evidence type="ECO:0000256" key="4">
    <source>
        <dbReference type="ARBA" id="ARBA00022737"/>
    </source>
</evidence>
<feature type="binding site" evidence="8">
    <location>
        <position position="371"/>
    </location>
    <ligand>
        <name>[4Fe-4S] cluster</name>
        <dbReference type="ChEBI" id="CHEBI:49883"/>
        <label>1</label>
    </ligand>
</feature>
<keyword evidence="6 8" id="KW-0408">Iron</keyword>
<dbReference type="InterPro" id="IPR026902">
    <property type="entry name" value="RnfC_N"/>
</dbReference>
<feature type="binding site" evidence="8">
    <location>
        <position position="374"/>
    </location>
    <ligand>
        <name>[4Fe-4S] cluster</name>
        <dbReference type="ChEBI" id="CHEBI:49883"/>
        <label>1</label>
    </ligand>
</feature>
<evidence type="ECO:0000313" key="12">
    <source>
        <dbReference type="Proteomes" id="UP001334732"/>
    </source>
</evidence>
<dbReference type="InterPro" id="IPR011538">
    <property type="entry name" value="Nuo51_FMN-bd"/>
</dbReference>
<dbReference type="SUPFAM" id="SSF142019">
    <property type="entry name" value="Nqo1 FMN-binding domain-like"/>
    <property type="match status" value="1"/>
</dbReference>
<keyword evidence="2 8" id="KW-0004">4Fe-4S</keyword>
<dbReference type="InterPro" id="IPR010208">
    <property type="entry name" value="Ion_transpt_RnfC/RsxC"/>
</dbReference>
<dbReference type="PANTHER" id="PTHR43034">
    <property type="entry name" value="ION-TRANSLOCATING OXIDOREDUCTASE COMPLEX SUBUNIT C"/>
    <property type="match status" value="1"/>
</dbReference>
<feature type="binding site" evidence="8">
    <location>
        <position position="413"/>
    </location>
    <ligand>
        <name>[4Fe-4S] cluster</name>
        <dbReference type="ChEBI" id="CHEBI:49883"/>
        <label>2</label>
    </ligand>
</feature>
<feature type="binding site" evidence="8">
    <location>
        <position position="417"/>
    </location>
    <ligand>
        <name>[4Fe-4S] cluster</name>
        <dbReference type="ChEBI" id="CHEBI:49883"/>
        <label>1</label>
    </ligand>
</feature>
<keyword evidence="1 8" id="KW-0813">Transport</keyword>
<feature type="binding site" evidence="8">
    <location>
        <position position="410"/>
    </location>
    <ligand>
        <name>[4Fe-4S] cluster</name>
        <dbReference type="ChEBI" id="CHEBI:49883"/>
        <label>2</label>
    </ligand>
</feature>
<keyword evidence="5 8" id="KW-0249">Electron transport</keyword>
<feature type="binding site" evidence="8">
    <location>
        <position position="378"/>
    </location>
    <ligand>
        <name>[4Fe-4S] cluster</name>
        <dbReference type="ChEBI" id="CHEBI:49883"/>
        <label>2</label>
    </ligand>
</feature>
<name>A0ABZ1CH69_9PROT</name>
<feature type="binding site" evidence="8">
    <location>
        <position position="407"/>
    </location>
    <ligand>
        <name>[4Fe-4S] cluster</name>
        <dbReference type="ChEBI" id="CHEBI:49883"/>
        <label>2</label>
    </ligand>
</feature>
<evidence type="ECO:0000256" key="7">
    <source>
        <dbReference type="ARBA" id="ARBA00023014"/>
    </source>
</evidence>
<keyword evidence="8" id="KW-1003">Cell membrane</keyword>
<dbReference type="Gene3D" id="3.10.20.600">
    <property type="match status" value="1"/>
</dbReference>
<feature type="domain" description="4Fe-4S ferredoxin-type" evidence="10">
    <location>
        <begin position="359"/>
        <end position="387"/>
    </location>
</feature>
<feature type="domain" description="4Fe-4S ferredoxin-type" evidence="10">
    <location>
        <begin position="398"/>
        <end position="427"/>
    </location>
</feature>
<keyword evidence="8" id="KW-1278">Translocase</keyword>
<dbReference type="InterPro" id="IPR017896">
    <property type="entry name" value="4Fe4S_Fe-S-bd"/>
</dbReference>
<dbReference type="Gene3D" id="3.30.70.20">
    <property type="match status" value="1"/>
</dbReference>
<dbReference type="PANTHER" id="PTHR43034:SF2">
    <property type="entry name" value="ION-TRANSLOCATING OXIDOREDUCTASE COMPLEX SUBUNIT C"/>
    <property type="match status" value="1"/>
</dbReference>
<comment type="cofactor">
    <cofactor evidence="8">
        <name>[4Fe-4S] cluster</name>
        <dbReference type="ChEBI" id="CHEBI:49883"/>
    </cofactor>
    <text evidence="8">Binds 2 [4Fe-4S] clusters per subunit.</text>
</comment>
<comment type="similarity">
    <text evidence="8">Belongs to the 4Fe4S bacterial-type ferredoxin family. RnfC subfamily.</text>
</comment>
<dbReference type="Proteomes" id="UP001334732">
    <property type="component" value="Chromosome"/>
</dbReference>
<dbReference type="NCBIfam" id="TIGR01945">
    <property type="entry name" value="rnfC"/>
    <property type="match status" value="1"/>
</dbReference>